<name>A0A328APC9_9CAUL</name>
<dbReference type="Pfam" id="PF00408">
    <property type="entry name" value="PGM_PMM_IV"/>
    <property type="match status" value="1"/>
</dbReference>
<dbReference type="PANTHER" id="PTHR45745:SF1">
    <property type="entry name" value="PHOSPHOGLUCOMUTASE 2B-RELATED"/>
    <property type="match status" value="1"/>
</dbReference>
<dbReference type="Pfam" id="PF02880">
    <property type="entry name" value="PGM_PMM_III"/>
    <property type="match status" value="1"/>
</dbReference>
<evidence type="ECO:0000256" key="6">
    <source>
        <dbReference type="ARBA" id="ARBA00023235"/>
    </source>
</evidence>
<dbReference type="InterPro" id="IPR005846">
    <property type="entry name" value="A-D-PHexomutase_a/b/a-III"/>
</dbReference>
<feature type="domain" description="Alpha-D-phosphohexomutase alpha/beta/alpha" evidence="11">
    <location>
        <begin position="38"/>
        <end position="178"/>
    </location>
</feature>
<dbReference type="SUPFAM" id="SSF53738">
    <property type="entry name" value="Phosphoglucomutase, first 3 domains"/>
    <property type="match status" value="3"/>
</dbReference>
<feature type="domain" description="Alpha-D-phosphohexomutase alpha/beta/alpha" evidence="13">
    <location>
        <begin position="321"/>
        <end position="438"/>
    </location>
</feature>
<dbReference type="AlphaFoldDB" id="A0A328APC9"/>
<gene>
    <name evidence="14" type="ORF">DJ018_02460</name>
</gene>
<dbReference type="CDD" id="cd05801">
    <property type="entry name" value="PGM_like3"/>
    <property type="match status" value="1"/>
</dbReference>
<dbReference type="Gene3D" id="3.30.310.50">
    <property type="entry name" value="Alpha-D-phosphohexomutase, C-terminal domain"/>
    <property type="match status" value="1"/>
</dbReference>
<sequence length="546" mass="57599">MHPRAGQPARPEDLVDVDALIRSYSELTPDPADPAQRVSFGTSGHRGSSFDSSFNEAHIAAITQAIVEYRASEGVTGPILIGRDTHALSEPAFRTTLEVLAANDVEFLVDSRDGFTPTPAVSHAILKLNGAGSRRQADGIIITPSHNPPRDGGFKYNPPSGGPASSAATSAIAARANALLTEGLAGVRRVSFEQALAKAGRYDFVGQYVDDLPSILDLEAIRRGKVKIGADPLGGASVGYWGEIADRHGLDLKIVNATVDPRWAFMPLDTDGKIRMDCSSASAMANLIQIMKGSGSYQIATGNDADADRHGIVTADGGLMNPNHYLAVAVDYLFRHRENWGHDVAVGKTLVSSSMIDRVAAGLGRGLFETPVGFKYFVPGLLDGSIGFGGEESAGASFLRRDGSVWTTDKDGILLALLAAEITGATGKSPSEHYTELAARHGAPAYARVDAPATREQKAKLGALSPKNVAADTLAGEPITHVLTEAPGNNEPIGGLKVVTENAWFAARPSGTEDVYKIYAESFLGEDHLRKVQDEARGVVAEALSG</sequence>
<evidence type="ECO:0000256" key="8">
    <source>
        <dbReference type="RuleBase" id="RU004326"/>
    </source>
</evidence>
<reference evidence="15" key="1">
    <citation type="submission" date="2018-05" db="EMBL/GenBank/DDBJ databases">
        <authorList>
            <person name="Li X."/>
        </authorList>
    </citation>
    <scope>NUCLEOTIDE SEQUENCE [LARGE SCALE GENOMIC DNA]</scope>
    <source>
        <strain evidence="15">YIM 73061</strain>
    </source>
</reference>
<dbReference type="Proteomes" id="UP000249725">
    <property type="component" value="Unassembled WGS sequence"/>
</dbReference>
<evidence type="ECO:0000256" key="5">
    <source>
        <dbReference type="ARBA" id="ARBA00022842"/>
    </source>
</evidence>
<evidence type="ECO:0000259" key="10">
    <source>
        <dbReference type="Pfam" id="PF00408"/>
    </source>
</evidence>
<organism evidence="14 15">
    <name type="scientific">Phenylobacterium deserti</name>
    <dbReference type="NCBI Taxonomy" id="1914756"/>
    <lineage>
        <taxon>Bacteria</taxon>
        <taxon>Pseudomonadati</taxon>
        <taxon>Pseudomonadota</taxon>
        <taxon>Alphaproteobacteria</taxon>
        <taxon>Caulobacterales</taxon>
        <taxon>Caulobacteraceae</taxon>
        <taxon>Phenylobacterium</taxon>
    </lineage>
</organism>
<dbReference type="InterPro" id="IPR005845">
    <property type="entry name" value="A-D-PHexomutase_a/b/a-II"/>
</dbReference>
<dbReference type="GO" id="GO:0004614">
    <property type="term" value="F:phosphoglucomutase activity"/>
    <property type="evidence" value="ECO:0007669"/>
    <property type="project" value="UniProtKB-UniRule"/>
</dbReference>
<evidence type="ECO:0000313" key="15">
    <source>
        <dbReference type="Proteomes" id="UP000249725"/>
    </source>
</evidence>
<dbReference type="Pfam" id="PF02879">
    <property type="entry name" value="PGM_PMM_II"/>
    <property type="match status" value="1"/>
</dbReference>
<dbReference type="InterPro" id="IPR005843">
    <property type="entry name" value="A-D-PHexomutase_C"/>
</dbReference>
<accession>A0A328APC9</accession>
<dbReference type="InterPro" id="IPR005852">
    <property type="entry name" value="PGM_a-D-Glc-sp"/>
</dbReference>
<evidence type="ECO:0000256" key="9">
    <source>
        <dbReference type="SAM" id="MobiDB-lite"/>
    </source>
</evidence>
<evidence type="ECO:0000259" key="12">
    <source>
        <dbReference type="Pfam" id="PF02879"/>
    </source>
</evidence>
<dbReference type="Gene3D" id="3.40.120.10">
    <property type="entry name" value="Alpha-D-Glucose-1,6-Bisphosphate, subunit A, domain 3"/>
    <property type="match status" value="3"/>
</dbReference>
<keyword evidence="5 8" id="KW-0460">Magnesium</keyword>
<dbReference type="GO" id="GO:0006166">
    <property type="term" value="P:purine ribonucleoside salvage"/>
    <property type="evidence" value="ECO:0007669"/>
    <property type="project" value="TreeGrafter"/>
</dbReference>
<dbReference type="PANTHER" id="PTHR45745">
    <property type="entry name" value="PHOSPHOMANNOMUTASE 45A"/>
    <property type="match status" value="1"/>
</dbReference>
<dbReference type="GO" id="GO:0000287">
    <property type="term" value="F:magnesium ion binding"/>
    <property type="evidence" value="ECO:0007669"/>
    <property type="project" value="InterPro"/>
</dbReference>
<comment type="caution">
    <text evidence="14">The sequence shown here is derived from an EMBL/GenBank/DDBJ whole genome shotgun (WGS) entry which is preliminary data.</text>
</comment>
<dbReference type="OrthoDB" id="9806956at2"/>
<dbReference type="InterPro" id="IPR005844">
    <property type="entry name" value="A-D-PHexomutase_a/b/a-I"/>
</dbReference>
<feature type="domain" description="Alpha-D-phosphohexomutase alpha/beta/alpha" evidence="12">
    <location>
        <begin position="207"/>
        <end position="317"/>
    </location>
</feature>
<dbReference type="GO" id="GO:0008973">
    <property type="term" value="F:phosphopentomutase activity"/>
    <property type="evidence" value="ECO:0007669"/>
    <property type="project" value="TreeGrafter"/>
</dbReference>
<feature type="domain" description="Alpha-D-phosphohexomutase C-terminal" evidence="10">
    <location>
        <begin position="486"/>
        <end position="537"/>
    </location>
</feature>
<evidence type="ECO:0000256" key="2">
    <source>
        <dbReference type="ARBA" id="ARBA00010231"/>
    </source>
</evidence>
<evidence type="ECO:0000313" key="14">
    <source>
        <dbReference type="EMBL" id="RAK56853.1"/>
    </source>
</evidence>
<comment type="cofactor">
    <cofactor evidence="1">
        <name>Mg(2+)</name>
        <dbReference type="ChEBI" id="CHEBI:18420"/>
    </cofactor>
</comment>
<dbReference type="InterPro" id="IPR016055">
    <property type="entry name" value="A-D-PHexomutase_a/b/a-I/II/III"/>
</dbReference>
<evidence type="ECO:0000256" key="1">
    <source>
        <dbReference type="ARBA" id="ARBA00001946"/>
    </source>
</evidence>
<dbReference type="PROSITE" id="PS00710">
    <property type="entry name" value="PGM_PMM"/>
    <property type="match status" value="1"/>
</dbReference>
<dbReference type="SUPFAM" id="SSF55957">
    <property type="entry name" value="Phosphoglucomutase, C-terminal domain"/>
    <property type="match status" value="1"/>
</dbReference>
<dbReference type="InterPro" id="IPR036900">
    <property type="entry name" value="A-D-PHexomutase_C_sf"/>
</dbReference>
<protein>
    <recommendedName>
        <fullName evidence="7">Phosphoglucomutase</fullName>
        <ecNumber evidence="7">5.4.2.2</ecNumber>
    </recommendedName>
</protein>
<dbReference type="EMBL" id="QFYR01000001">
    <property type="protein sequence ID" value="RAK56853.1"/>
    <property type="molecule type" value="Genomic_DNA"/>
</dbReference>
<evidence type="ECO:0000256" key="3">
    <source>
        <dbReference type="ARBA" id="ARBA00022553"/>
    </source>
</evidence>
<keyword evidence="6 14" id="KW-0413">Isomerase</keyword>
<evidence type="ECO:0000259" key="13">
    <source>
        <dbReference type="Pfam" id="PF02880"/>
    </source>
</evidence>
<comment type="similarity">
    <text evidence="2 8">Belongs to the phosphohexose mutase family.</text>
</comment>
<keyword evidence="4 8" id="KW-0479">Metal-binding</keyword>
<keyword evidence="15" id="KW-1185">Reference proteome</keyword>
<evidence type="ECO:0000256" key="4">
    <source>
        <dbReference type="ARBA" id="ARBA00022723"/>
    </source>
</evidence>
<dbReference type="NCBIfam" id="TIGR01132">
    <property type="entry name" value="pgm"/>
    <property type="match status" value="1"/>
</dbReference>
<proteinExistence type="inferred from homology"/>
<dbReference type="InterPro" id="IPR016066">
    <property type="entry name" value="A-D-PHexomutase_CS"/>
</dbReference>
<dbReference type="RefSeq" id="WP_111513267.1">
    <property type="nucleotide sequence ID" value="NZ_QFYR01000001.1"/>
</dbReference>
<feature type="region of interest" description="Disordered" evidence="9">
    <location>
        <begin position="25"/>
        <end position="47"/>
    </location>
</feature>
<evidence type="ECO:0000259" key="11">
    <source>
        <dbReference type="Pfam" id="PF02878"/>
    </source>
</evidence>
<dbReference type="Pfam" id="PF02878">
    <property type="entry name" value="PGM_PMM_I"/>
    <property type="match status" value="1"/>
</dbReference>
<keyword evidence="3" id="KW-0597">Phosphoprotein</keyword>
<evidence type="ECO:0000256" key="7">
    <source>
        <dbReference type="NCBIfam" id="TIGR01132"/>
    </source>
</evidence>
<dbReference type="EC" id="5.4.2.2" evidence="7"/>
<dbReference type="GO" id="GO:0005975">
    <property type="term" value="P:carbohydrate metabolic process"/>
    <property type="evidence" value="ECO:0007669"/>
    <property type="project" value="UniProtKB-UniRule"/>
</dbReference>